<dbReference type="Pfam" id="PF00480">
    <property type="entry name" value="ROK"/>
    <property type="match status" value="1"/>
</dbReference>
<dbReference type="InterPro" id="IPR036390">
    <property type="entry name" value="WH_DNA-bd_sf"/>
</dbReference>
<evidence type="ECO:0000256" key="3">
    <source>
        <dbReference type="ARBA" id="ARBA00022629"/>
    </source>
</evidence>
<keyword evidence="3" id="KW-0859">Xylose metabolism</keyword>
<dbReference type="SUPFAM" id="SSF53067">
    <property type="entry name" value="Actin-like ATPase domain"/>
    <property type="match status" value="1"/>
</dbReference>
<dbReference type="CDD" id="cd24076">
    <property type="entry name" value="ASKHA_ATPase_ROK_BsXylR-like"/>
    <property type="match status" value="1"/>
</dbReference>
<gene>
    <name evidence="4" type="ORF">EYB31_17120</name>
</gene>
<comment type="caution">
    <text evidence="4">The sequence shown here is derived from an EMBL/GenBank/DDBJ whole genome shotgun (WGS) entry which is preliminary data.</text>
</comment>
<dbReference type="InterPro" id="IPR000600">
    <property type="entry name" value="ROK"/>
</dbReference>
<comment type="similarity">
    <text evidence="2">Belongs to the ROK (NagC/XylR) family.</text>
</comment>
<accession>A0A4Q9DRR8</accession>
<dbReference type="Gene3D" id="3.30.420.40">
    <property type="match status" value="2"/>
</dbReference>
<dbReference type="PANTHER" id="PTHR18964">
    <property type="entry name" value="ROK (REPRESSOR, ORF, KINASE) FAMILY"/>
    <property type="match status" value="1"/>
</dbReference>
<dbReference type="PANTHER" id="PTHR18964:SF149">
    <property type="entry name" value="BIFUNCTIONAL UDP-N-ACETYLGLUCOSAMINE 2-EPIMERASE_N-ACETYLMANNOSAMINE KINASE"/>
    <property type="match status" value="1"/>
</dbReference>
<protein>
    <submittedName>
        <fullName evidence="4">ROK family transcriptional regulator</fullName>
    </submittedName>
</protein>
<evidence type="ECO:0000313" key="5">
    <source>
        <dbReference type="Proteomes" id="UP000293142"/>
    </source>
</evidence>
<organism evidence="4 5">
    <name type="scientific">Paenibacillus thalictri</name>
    <dbReference type="NCBI Taxonomy" id="2527873"/>
    <lineage>
        <taxon>Bacteria</taxon>
        <taxon>Bacillati</taxon>
        <taxon>Bacillota</taxon>
        <taxon>Bacilli</taxon>
        <taxon>Bacillales</taxon>
        <taxon>Paenibacillaceae</taxon>
        <taxon>Paenibacillus</taxon>
    </lineage>
</organism>
<dbReference type="OrthoDB" id="9796533at2"/>
<proteinExistence type="inferred from homology"/>
<evidence type="ECO:0000256" key="2">
    <source>
        <dbReference type="ARBA" id="ARBA00006479"/>
    </source>
</evidence>
<dbReference type="RefSeq" id="WP_131014587.1">
    <property type="nucleotide sequence ID" value="NZ_SIRE01000011.1"/>
</dbReference>
<evidence type="ECO:0000256" key="1">
    <source>
        <dbReference type="ARBA" id="ARBA00002486"/>
    </source>
</evidence>
<keyword evidence="5" id="KW-1185">Reference proteome</keyword>
<name>A0A4Q9DRR8_9BACL</name>
<dbReference type="EMBL" id="SIRE01000011">
    <property type="protein sequence ID" value="TBL77857.1"/>
    <property type="molecule type" value="Genomic_DNA"/>
</dbReference>
<dbReference type="AlphaFoldDB" id="A0A4Q9DRR8"/>
<dbReference type="InterPro" id="IPR043129">
    <property type="entry name" value="ATPase_NBD"/>
</dbReference>
<dbReference type="InterPro" id="IPR036388">
    <property type="entry name" value="WH-like_DNA-bd_sf"/>
</dbReference>
<evidence type="ECO:0000313" key="4">
    <source>
        <dbReference type="EMBL" id="TBL77857.1"/>
    </source>
</evidence>
<dbReference type="Proteomes" id="UP000293142">
    <property type="component" value="Unassembled WGS sequence"/>
</dbReference>
<dbReference type="SUPFAM" id="SSF46785">
    <property type="entry name" value="Winged helix' DNA-binding domain"/>
    <property type="match status" value="1"/>
</dbReference>
<dbReference type="Gene3D" id="1.10.10.10">
    <property type="entry name" value="Winged helix-like DNA-binding domain superfamily/Winged helix DNA-binding domain"/>
    <property type="match status" value="1"/>
</dbReference>
<reference evidence="4 5" key="1">
    <citation type="submission" date="2019-02" db="EMBL/GenBank/DDBJ databases">
        <title>Paenibacillus sp. nov., isolated from surface-sterilized tissue of Thalictrum simplex L.</title>
        <authorList>
            <person name="Tuo L."/>
        </authorList>
    </citation>
    <scope>NUCLEOTIDE SEQUENCE [LARGE SCALE GENOMIC DNA]</scope>
    <source>
        <strain evidence="4 5">N2SHLJ1</strain>
    </source>
</reference>
<dbReference type="GO" id="GO:0042732">
    <property type="term" value="P:D-xylose metabolic process"/>
    <property type="evidence" value="ECO:0007669"/>
    <property type="project" value="UniProtKB-KW"/>
</dbReference>
<comment type="function">
    <text evidence="1">Transcriptional repressor of xylose-utilizing enzymes.</text>
</comment>
<sequence length="394" mass="43246">MIKRDITGDADLIKQINLTLVMNIIREKGPISRIEIAKISKLNKATVSSMVEELIYKRYVMEIGEVKSKRGRRPTLVNFNGDAGHVIGIELNVGFMTVIVVNLNASVHWKKTYPISTDEKEIVAQLFKSIDEAREAAPASALGIIGIGIGVVGIVNHQTGTLVIAPNAGLQNLPLKHLVETYTGIQTFVDNDCNTSVIGESTFGAGKGRNQQILISVTNRGIGVGIFIDGKVFRGQDGFAGEMGHMTINMEGPRCNCGNRGCWELYSSPQALIRNFMKSKNLESPPKVGEIIDLANQGDNEAITALTETGEFLGIGLANVVNTFNPEVIIIRGDMARADKWILNPIHRTLSERCYFYSSTRIEIVPSRFGELAASIGAACEVIHYWFYSYEQKL</sequence>
<keyword evidence="3" id="KW-0119">Carbohydrate metabolism</keyword>